<comment type="subcellular location">
    <subcellularLocation>
        <location evidence="1">Membrane</location>
        <topology evidence="1">Multi-pass membrane protein</topology>
    </subcellularLocation>
</comment>
<feature type="transmembrane region" description="Helical" evidence="6">
    <location>
        <begin position="204"/>
        <end position="223"/>
    </location>
</feature>
<gene>
    <name evidence="7" type="ORF">DASC09_018180</name>
</gene>
<reference evidence="7 8" key="1">
    <citation type="journal article" date="2023" name="Elife">
        <title>Identification of key yeast species and microbe-microbe interactions impacting larval growth of Drosophila in the wild.</title>
        <authorList>
            <person name="Mure A."/>
            <person name="Sugiura Y."/>
            <person name="Maeda R."/>
            <person name="Honda K."/>
            <person name="Sakurai N."/>
            <person name="Takahashi Y."/>
            <person name="Watada M."/>
            <person name="Katoh T."/>
            <person name="Gotoh A."/>
            <person name="Gotoh Y."/>
            <person name="Taniguchi I."/>
            <person name="Nakamura K."/>
            <person name="Hayashi T."/>
            <person name="Katayama T."/>
            <person name="Uemura T."/>
            <person name="Hattori Y."/>
        </authorList>
    </citation>
    <scope>NUCLEOTIDE SEQUENCE [LARGE SCALE GENOMIC DNA]</scope>
    <source>
        <strain evidence="7 8">SC-9</strain>
    </source>
</reference>
<name>A0AAV5QI84_9ASCO</name>
<evidence type="ECO:0000256" key="3">
    <source>
        <dbReference type="ARBA" id="ARBA00022692"/>
    </source>
</evidence>
<feature type="transmembrane region" description="Helical" evidence="6">
    <location>
        <begin position="136"/>
        <end position="156"/>
    </location>
</feature>
<feature type="transmembrane region" description="Helical" evidence="6">
    <location>
        <begin position="235"/>
        <end position="253"/>
    </location>
</feature>
<feature type="transmembrane region" description="Helical" evidence="6">
    <location>
        <begin position="494"/>
        <end position="515"/>
    </location>
</feature>
<feature type="transmembrane region" description="Helical" evidence="6">
    <location>
        <begin position="368"/>
        <end position="387"/>
    </location>
</feature>
<dbReference type="InterPro" id="IPR001248">
    <property type="entry name" value="Pur-cyt_permease"/>
</dbReference>
<dbReference type="AlphaFoldDB" id="A0AAV5QI84"/>
<accession>A0AAV5QI84</accession>
<evidence type="ECO:0000256" key="2">
    <source>
        <dbReference type="ARBA" id="ARBA00008974"/>
    </source>
</evidence>
<feature type="transmembrane region" description="Helical" evidence="6">
    <location>
        <begin position="109"/>
        <end position="130"/>
    </location>
</feature>
<feature type="transmembrane region" description="Helical" evidence="6">
    <location>
        <begin position="527"/>
        <end position="548"/>
    </location>
</feature>
<feature type="transmembrane region" description="Helical" evidence="6">
    <location>
        <begin position="407"/>
        <end position="427"/>
    </location>
</feature>
<keyword evidence="5 6" id="KW-0472">Membrane</keyword>
<dbReference type="PANTHER" id="PTHR30618">
    <property type="entry name" value="NCS1 FAMILY PURINE/PYRIMIDINE TRANSPORTER"/>
    <property type="match status" value="1"/>
</dbReference>
<dbReference type="EMBL" id="BTFZ01000002">
    <property type="protein sequence ID" value="GMM34493.1"/>
    <property type="molecule type" value="Genomic_DNA"/>
</dbReference>
<feature type="transmembrane region" description="Helical" evidence="6">
    <location>
        <begin position="314"/>
        <end position="334"/>
    </location>
</feature>
<comment type="similarity">
    <text evidence="2">Belongs to the purine-cytosine permease (2.A.39) family.</text>
</comment>
<keyword evidence="3 6" id="KW-0812">Transmembrane</keyword>
<dbReference type="GO" id="GO:0015205">
    <property type="term" value="F:nucleobase transmembrane transporter activity"/>
    <property type="evidence" value="ECO:0007669"/>
    <property type="project" value="TreeGrafter"/>
</dbReference>
<comment type="caution">
    <text evidence="7">The sequence shown here is derived from an EMBL/GenBank/DDBJ whole genome shotgun (WGS) entry which is preliminary data.</text>
</comment>
<proteinExistence type="inferred from homology"/>
<dbReference type="GO" id="GO:0005886">
    <property type="term" value="C:plasma membrane"/>
    <property type="evidence" value="ECO:0007669"/>
    <property type="project" value="TreeGrafter"/>
</dbReference>
<dbReference type="InterPro" id="IPR012681">
    <property type="entry name" value="NCS1"/>
</dbReference>
<evidence type="ECO:0000256" key="5">
    <source>
        <dbReference type="ARBA" id="ARBA00023136"/>
    </source>
</evidence>
<dbReference type="Gene3D" id="1.10.4160.10">
    <property type="entry name" value="Hydantoin permease"/>
    <property type="match status" value="1"/>
</dbReference>
<dbReference type="GeneID" id="90072472"/>
<dbReference type="PANTHER" id="PTHR30618:SF2">
    <property type="entry name" value="ALLANTOIN PERMEASE-RELATED"/>
    <property type="match status" value="1"/>
</dbReference>
<evidence type="ECO:0000313" key="8">
    <source>
        <dbReference type="Proteomes" id="UP001360560"/>
    </source>
</evidence>
<keyword evidence="8" id="KW-1185">Reference proteome</keyword>
<evidence type="ECO:0000256" key="4">
    <source>
        <dbReference type="ARBA" id="ARBA00022989"/>
    </source>
</evidence>
<dbReference type="Pfam" id="PF02133">
    <property type="entry name" value="Transp_cyt_pur"/>
    <property type="match status" value="1"/>
</dbReference>
<keyword evidence="4 6" id="KW-1133">Transmembrane helix</keyword>
<evidence type="ECO:0000313" key="7">
    <source>
        <dbReference type="EMBL" id="GMM34493.1"/>
    </source>
</evidence>
<protein>
    <submittedName>
        <fullName evidence="7">Allantoin permease</fullName>
    </submittedName>
</protein>
<organism evidence="7 8">
    <name type="scientific">Saccharomycopsis crataegensis</name>
    <dbReference type="NCBI Taxonomy" id="43959"/>
    <lineage>
        <taxon>Eukaryota</taxon>
        <taxon>Fungi</taxon>
        <taxon>Dikarya</taxon>
        <taxon>Ascomycota</taxon>
        <taxon>Saccharomycotina</taxon>
        <taxon>Saccharomycetes</taxon>
        <taxon>Saccharomycopsidaceae</taxon>
        <taxon>Saccharomycopsis</taxon>
    </lineage>
</organism>
<evidence type="ECO:0000256" key="6">
    <source>
        <dbReference type="SAM" id="Phobius"/>
    </source>
</evidence>
<dbReference type="InterPro" id="IPR045225">
    <property type="entry name" value="Uracil/uridine/allantoin_perm"/>
</dbReference>
<dbReference type="Proteomes" id="UP001360560">
    <property type="component" value="Unassembled WGS sequence"/>
</dbReference>
<dbReference type="NCBIfam" id="TIGR00800">
    <property type="entry name" value="ncs1"/>
    <property type="match status" value="1"/>
</dbReference>
<evidence type="ECO:0000256" key="1">
    <source>
        <dbReference type="ARBA" id="ARBA00004141"/>
    </source>
</evidence>
<sequence>MTRTNSGEDARLISRSKTPEEQQFEIIDYDSTNNSQRQKKVSSTTPFSRALKLLRLEHSTADAMPVESARRTWDKTSFVFFWITDSFNINTIQLASTGLLNHTLSTKEVILSILLGYSIVGVFIHISARIGTYNHISFPILCKVSFGLNGAIWPVLNRAVVGGVWYAVQCWIGGQCVQLILKSMFYEYINDDEGNNHGNWSDHFSFEMISFGIFWIVSFFAILIPPHKLKPLLTLKAYVVPFAALGLLGWTLFKAKISDPVEPDYHTSIHESKDHLKFWTFVTSTMNSVANFSSLILNASDFSRFANSPKSIEYTNIICVPVCFTLTSLIGILISSASRKIYGVAYWSPLDVLDRFLKDVDNDETEGIITLSTRIGVLLIAISFIIAQVGTNTANSLGAATGLSCLLPNYITIRRGGIICAMFSLIIQPWRFFESSNKFTVYLSAYSVFLSGIAGVMITDYYIVRRGYLNLIELYKLNGIYSYDQKLKVNWRAYVAYIVAIVPNLPGFVNACGGFGEEKSMIMETIILIYEFSFFVGFGTAMIVYLMLCHWWPVEGIVRDTSFLNLKANWLEEWKYVEDFDSLILDMEEDSSFNNVYD</sequence>
<feature type="transmembrane region" description="Helical" evidence="6">
    <location>
        <begin position="439"/>
        <end position="464"/>
    </location>
</feature>
<dbReference type="RefSeq" id="XP_064851493.1">
    <property type="nucleotide sequence ID" value="XM_064995421.1"/>
</dbReference>